<proteinExistence type="predicted"/>
<dbReference type="Pfam" id="PF13302">
    <property type="entry name" value="Acetyltransf_3"/>
    <property type="match status" value="1"/>
</dbReference>
<dbReference type="PROSITE" id="PS51186">
    <property type="entry name" value="GNAT"/>
    <property type="match status" value="1"/>
</dbReference>
<dbReference type="PANTHER" id="PTHR46067">
    <property type="entry name" value="ACYL-COA N-ACYLTRANSFERASES (NAT) SUPERFAMILY PROTEIN"/>
    <property type="match status" value="1"/>
</dbReference>
<dbReference type="SUPFAM" id="SSF55729">
    <property type="entry name" value="Acyl-CoA N-acyltransferases (Nat)"/>
    <property type="match status" value="1"/>
</dbReference>
<dbReference type="EMBL" id="LR721785">
    <property type="protein sequence ID" value="VVW53470.1"/>
    <property type="molecule type" value="Genomic_DNA"/>
</dbReference>
<dbReference type="InterPro" id="IPR000182">
    <property type="entry name" value="GNAT_dom"/>
</dbReference>
<dbReference type="InterPro" id="IPR016181">
    <property type="entry name" value="Acyl_CoA_acyltransferase"/>
</dbReference>
<dbReference type="PANTHER" id="PTHR46067:SF27">
    <property type="entry name" value="ACYL-COA N-ACYLTRANSFERASES (NAT) SUPERFAMILY PROTEIN"/>
    <property type="match status" value="1"/>
</dbReference>
<feature type="domain" description="N-acetyltransferase" evidence="1">
    <location>
        <begin position="13"/>
        <end position="165"/>
    </location>
</feature>
<accession>A0A5K1ETA2</accession>
<dbReference type="OrthoDB" id="630895at2759"/>
<dbReference type="Gramene" id="NC7G0297010.1">
    <property type="protein sequence ID" value="NC7G0297010.1:cds"/>
    <property type="gene ID" value="NC7G0297010"/>
</dbReference>
<dbReference type="AlphaFoldDB" id="A0A5K1ETA2"/>
<dbReference type="OMA" id="HLLQNYM"/>
<dbReference type="Gene3D" id="3.40.630.30">
    <property type="match status" value="1"/>
</dbReference>
<reference evidence="2" key="1">
    <citation type="submission" date="2019-09" db="EMBL/GenBank/DDBJ databases">
        <authorList>
            <person name="Zhang L."/>
        </authorList>
    </citation>
    <scope>NUCLEOTIDE SEQUENCE</scope>
</reference>
<dbReference type="GO" id="GO:0016747">
    <property type="term" value="F:acyltransferase activity, transferring groups other than amino-acyl groups"/>
    <property type="evidence" value="ECO:0007669"/>
    <property type="project" value="InterPro"/>
</dbReference>
<evidence type="ECO:0000313" key="2">
    <source>
        <dbReference type="EMBL" id="VVW53470.1"/>
    </source>
</evidence>
<organism evidence="2">
    <name type="scientific">Nymphaea colorata</name>
    <name type="common">pocket water lily</name>
    <dbReference type="NCBI Taxonomy" id="210225"/>
    <lineage>
        <taxon>Eukaryota</taxon>
        <taxon>Viridiplantae</taxon>
        <taxon>Streptophyta</taxon>
        <taxon>Embryophyta</taxon>
        <taxon>Tracheophyta</taxon>
        <taxon>Spermatophyta</taxon>
        <taxon>Magnoliopsida</taxon>
        <taxon>Nymphaeales</taxon>
        <taxon>Nymphaeaceae</taxon>
        <taxon>Nymphaea</taxon>
    </lineage>
</organism>
<evidence type="ECO:0000259" key="1">
    <source>
        <dbReference type="PROSITE" id="PS51186"/>
    </source>
</evidence>
<sequence>MEKYLPLNREGCITLRPFELTDLSDVMAWVADDRVAQRCWWDAFQSREDAVSFLKCSLIAHPWARAICLSGRPIGQMTFEQGSDIERYRGEMGYALAYKHWGKGIATEALKMVVSAIFCEFPEIQRIDAVIIDWNVGSQSVLEKAGFVKEGLLRKYGVKKGETVDVFVYGILAS</sequence>
<gene>
    <name evidence="2" type="ORF">NYM_LOCUS24223</name>
</gene>
<name>A0A5K1ETA2_9MAGN</name>
<protein>
    <recommendedName>
        <fullName evidence="1">N-acetyltransferase domain-containing protein</fullName>
    </recommendedName>
</protein>